<dbReference type="Gramene" id="PHT87080">
    <property type="protein sequence ID" value="PHT87080"/>
    <property type="gene ID" value="T459_09186"/>
</dbReference>
<evidence type="ECO:0000256" key="1">
    <source>
        <dbReference type="ARBA" id="ARBA00005234"/>
    </source>
</evidence>
<protein>
    <recommendedName>
        <fullName evidence="4">Ubiquitin-like protease family profile domain-containing protein</fullName>
    </recommendedName>
</protein>
<dbReference type="Pfam" id="PF02902">
    <property type="entry name" value="Peptidase_C48"/>
    <property type="match status" value="1"/>
</dbReference>
<evidence type="ECO:0000313" key="5">
    <source>
        <dbReference type="EMBL" id="PHT87080.1"/>
    </source>
</evidence>
<evidence type="ECO:0000259" key="4">
    <source>
        <dbReference type="PROSITE" id="PS50600"/>
    </source>
</evidence>
<comment type="similarity">
    <text evidence="1">Belongs to the peptidase C48 family.</text>
</comment>
<dbReference type="Gene3D" id="3.40.395.10">
    <property type="entry name" value="Adenoviral Proteinase, Chain A"/>
    <property type="match status" value="1"/>
</dbReference>
<sequence>MQEDYEESYALAKNKDAITNTTNGFYIPSGLPWHMVDEVNVSVNCGKEFHWVLIVFVLKEGVIRVYDSLSSKRKRKLPNEIQKLEVMLRTYLSDSDFFEKTERTDWSTLEAYKGKLGQQTDLISQNLFYVDYIKNIPQQAYDSLDCGVFVAAYVEILSEEQQVHSCGFDVESQHARYASLLWHYRETKA</sequence>
<name>A0A2G2ZYM3_CAPAN</name>
<evidence type="ECO:0000256" key="3">
    <source>
        <dbReference type="ARBA" id="ARBA00022801"/>
    </source>
</evidence>
<comment type="caution">
    <text evidence="5">The sequence shown here is derived from an EMBL/GenBank/DDBJ whole genome shotgun (WGS) entry which is preliminary data.</text>
</comment>
<dbReference type="AlphaFoldDB" id="A0A2G2ZYM3"/>
<evidence type="ECO:0000313" key="6">
    <source>
        <dbReference type="Proteomes" id="UP000222542"/>
    </source>
</evidence>
<feature type="domain" description="Ubiquitin-like protease family profile" evidence="4">
    <location>
        <begin position="1"/>
        <end position="157"/>
    </location>
</feature>
<dbReference type="PANTHER" id="PTHR31470">
    <property type="entry name" value="CYSTEINE PROTEINASES SUPERFAMILY PROTEIN-RELATED-RELATED"/>
    <property type="match status" value="1"/>
</dbReference>
<dbReference type="GO" id="GO:0008234">
    <property type="term" value="F:cysteine-type peptidase activity"/>
    <property type="evidence" value="ECO:0007669"/>
    <property type="project" value="InterPro"/>
</dbReference>
<gene>
    <name evidence="5" type="ORF">T459_09186</name>
</gene>
<dbReference type="PANTHER" id="PTHR31470:SF46">
    <property type="entry name" value="ULP1 PROTEASE FAMILY, C-TERMINAL CATALYTIC DOMAIN CONTAINING PROTEIN"/>
    <property type="match status" value="1"/>
</dbReference>
<keyword evidence="3" id="KW-0378">Hydrolase</keyword>
<keyword evidence="2" id="KW-0645">Protease</keyword>
<dbReference type="EMBL" id="AYRZ02000003">
    <property type="protein sequence ID" value="PHT87080.1"/>
    <property type="molecule type" value="Genomic_DNA"/>
</dbReference>
<dbReference type="Proteomes" id="UP000222542">
    <property type="component" value="Unassembled WGS sequence"/>
</dbReference>
<evidence type="ECO:0000256" key="2">
    <source>
        <dbReference type="ARBA" id="ARBA00022670"/>
    </source>
</evidence>
<reference evidence="5 6" key="1">
    <citation type="journal article" date="2014" name="Nat. Genet.">
        <title>Genome sequence of the hot pepper provides insights into the evolution of pungency in Capsicum species.</title>
        <authorList>
            <person name="Kim S."/>
            <person name="Park M."/>
            <person name="Yeom S.I."/>
            <person name="Kim Y.M."/>
            <person name="Lee J.M."/>
            <person name="Lee H.A."/>
            <person name="Seo E."/>
            <person name="Choi J."/>
            <person name="Cheong K."/>
            <person name="Kim K.T."/>
            <person name="Jung K."/>
            <person name="Lee G.W."/>
            <person name="Oh S.K."/>
            <person name="Bae C."/>
            <person name="Kim S.B."/>
            <person name="Lee H.Y."/>
            <person name="Kim S.Y."/>
            <person name="Kim M.S."/>
            <person name="Kang B.C."/>
            <person name="Jo Y.D."/>
            <person name="Yang H.B."/>
            <person name="Jeong H.J."/>
            <person name="Kang W.H."/>
            <person name="Kwon J.K."/>
            <person name="Shin C."/>
            <person name="Lim J.Y."/>
            <person name="Park J.H."/>
            <person name="Huh J.H."/>
            <person name="Kim J.S."/>
            <person name="Kim B.D."/>
            <person name="Cohen O."/>
            <person name="Paran I."/>
            <person name="Suh M.C."/>
            <person name="Lee S.B."/>
            <person name="Kim Y.K."/>
            <person name="Shin Y."/>
            <person name="Noh S.J."/>
            <person name="Park J."/>
            <person name="Seo Y.S."/>
            <person name="Kwon S.Y."/>
            <person name="Kim H.A."/>
            <person name="Park J.M."/>
            <person name="Kim H.J."/>
            <person name="Choi S.B."/>
            <person name="Bosland P.W."/>
            <person name="Reeves G."/>
            <person name="Jo S.H."/>
            <person name="Lee B.W."/>
            <person name="Cho H.T."/>
            <person name="Choi H.S."/>
            <person name="Lee M.S."/>
            <person name="Yu Y."/>
            <person name="Do Choi Y."/>
            <person name="Park B.S."/>
            <person name="van Deynze A."/>
            <person name="Ashrafi H."/>
            <person name="Hill T."/>
            <person name="Kim W.T."/>
            <person name="Pai H.S."/>
            <person name="Ahn H.K."/>
            <person name="Yeam I."/>
            <person name="Giovannoni J.J."/>
            <person name="Rose J.K."/>
            <person name="Sorensen I."/>
            <person name="Lee S.J."/>
            <person name="Kim R.W."/>
            <person name="Choi I.Y."/>
            <person name="Choi B.S."/>
            <person name="Lim J.S."/>
            <person name="Lee Y.H."/>
            <person name="Choi D."/>
        </authorList>
    </citation>
    <scope>NUCLEOTIDE SEQUENCE [LARGE SCALE GENOMIC DNA]</scope>
    <source>
        <strain evidence="6">cv. CM334</strain>
    </source>
</reference>
<keyword evidence="6" id="KW-1185">Reference proteome</keyword>
<dbReference type="InterPro" id="IPR003653">
    <property type="entry name" value="Peptidase_C48_C"/>
</dbReference>
<proteinExistence type="inferred from homology"/>
<dbReference type="PROSITE" id="PS50600">
    <property type="entry name" value="ULP_PROTEASE"/>
    <property type="match status" value="1"/>
</dbReference>
<dbReference type="SUPFAM" id="SSF54001">
    <property type="entry name" value="Cysteine proteinases"/>
    <property type="match status" value="1"/>
</dbReference>
<organism evidence="5 6">
    <name type="scientific">Capsicum annuum</name>
    <name type="common">Capsicum pepper</name>
    <dbReference type="NCBI Taxonomy" id="4072"/>
    <lineage>
        <taxon>Eukaryota</taxon>
        <taxon>Viridiplantae</taxon>
        <taxon>Streptophyta</taxon>
        <taxon>Embryophyta</taxon>
        <taxon>Tracheophyta</taxon>
        <taxon>Spermatophyta</taxon>
        <taxon>Magnoliopsida</taxon>
        <taxon>eudicotyledons</taxon>
        <taxon>Gunneridae</taxon>
        <taxon>Pentapetalae</taxon>
        <taxon>asterids</taxon>
        <taxon>lamiids</taxon>
        <taxon>Solanales</taxon>
        <taxon>Solanaceae</taxon>
        <taxon>Solanoideae</taxon>
        <taxon>Capsiceae</taxon>
        <taxon>Capsicum</taxon>
    </lineage>
</organism>
<accession>A0A2G2ZYM3</accession>
<dbReference type="InterPro" id="IPR038765">
    <property type="entry name" value="Papain-like_cys_pep_sf"/>
</dbReference>
<reference evidence="5 6" key="2">
    <citation type="journal article" date="2017" name="Genome Biol.">
        <title>New reference genome sequences of hot pepper reveal the massive evolution of plant disease-resistance genes by retroduplication.</title>
        <authorList>
            <person name="Kim S."/>
            <person name="Park J."/>
            <person name="Yeom S.I."/>
            <person name="Kim Y.M."/>
            <person name="Seo E."/>
            <person name="Kim K.T."/>
            <person name="Kim M.S."/>
            <person name="Lee J.M."/>
            <person name="Cheong K."/>
            <person name="Shin H.S."/>
            <person name="Kim S.B."/>
            <person name="Han K."/>
            <person name="Lee J."/>
            <person name="Park M."/>
            <person name="Lee H.A."/>
            <person name="Lee H.Y."/>
            <person name="Lee Y."/>
            <person name="Oh S."/>
            <person name="Lee J.H."/>
            <person name="Choi E."/>
            <person name="Choi E."/>
            <person name="Lee S.E."/>
            <person name="Jeon J."/>
            <person name="Kim H."/>
            <person name="Choi G."/>
            <person name="Song H."/>
            <person name="Lee J."/>
            <person name="Lee S.C."/>
            <person name="Kwon J.K."/>
            <person name="Lee H.Y."/>
            <person name="Koo N."/>
            <person name="Hong Y."/>
            <person name="Kim R.W."/>
            <person name="Kang W.H."/>
            <person name="Huh J.H."/>
            <person name="Kang B.C."/>
            <person name="Yang T.J."/>
            <person name="Lee Y.H."/>
            <person name="Bennetzen J.L."/>
            <person name="Choi D."/>
        </authorList>
    </citation>
    <scope>NUCLEOTIDE SEQUENCE [LARGE SCALE GENOMIC DNA]</scope>
    <source>
        <strain evidence="6">cv. CM334</strain>
    </source>
</reference>
<dbReference type="GO" id="GO:0006508">
    <property type="term" value="P:proteolysis"/>
    <property type="evidence" value="ECO:0007669"/>
    <property type="project" value="UniProtKB-KW"/>
</dbReference>